<accession>A0ABP7T652</accession>
<feature type="transmembrane region" description="Helical" evidence="1">
    <location>
        <begin position="41"/>
        <end position="59"/>
    </location>
</feature>
<dbReference type="RefSeq" id="WP_344762990.1">
    <property type="nucleotide sequence ID" value="NZ_BAAAZE010000008.1"/>
</dbReference>
<evidence type="ECO:0008006" key="6">
    <source>
        <dbReference type="Google" id="ProtNLM"/>
    </source>
</evidence>
<evidence type="ECO:0000313" key="4">
    <source>
        <dbReference type="EMBL" id="GAA4021648.1"/>
    </source>
</evidence>
<dbReference type="InterPro" id="IPR003594">
    <property type="entry name" value="HATPase_dom"/>
</dbReference>
<dbReference type="Pfam" id="PF02518">
    <property type="entry name" value="HATPase_c"/>
    <property type="match status" value="1"/>
</dbReference>
<keyword evidence="1" id="KW-0472">Membrane</keyword>
<feature type="transmembrane region" description="Helical" evidence="1">
    <location>
        <begin position="111"/>
        <end position="131"/>
    </location>
</feature>
<feature type="transmembrane region" description="Helical" evidence="1">
    <location>
        <begin position="12"/>
        <end position="29"/>
    </location>
</feature>
<feature type="domain" description="Histidine kinase/HSP90-like ATPase" evidence="2">
    <location>
        <begin position="263"/>
        <end position="357"/>
    </location>
</feature>
<dbReference type="InterPro" id="IPR010559">
    <property type="entry name" value="Sig_transdc_His_kin_internal"/>
</dbReference>
<protein>
    <recommendedName>
        <fullName evidence="6">Histidine kinase domain-containing protein</fullName>
    </recommendedName>
</protein>
<reference evidence="5" key="1">
    <citation type="journal article" date="2019" name="Int. J. Syst. Evol. Microbiol.">
        <title>The Global Catalogue of Microorganisms (GCM) 10K type strain sequencing project: providing services to taxonomists for standard genome sequencing and annotation.</title>
        <authorList>
            <consortium name="The Broad Institute Genomics Platform"/>
            <consortium name="The Broad Institute Genome Sequencing Center for Infectious Disease"/>
            <person name="Wu L."/>
            <person name="Ma J."/>
        </authorList>
    </citation>
    <scope>NUCLEOTIDE SEQUENCE [LARGE SCALE GENOMIC DNA]</scope>
    <source>
        <strain evidence="5">JCM 16673</strain>
    </source>
</reference>
<organism evidence="4 5">
    <name type="scientific">Actimicrobium antarcticum</name>
    <dbReference type="NCBI Taxonomy" id="1051899"/>
    <lineage>
        <taxon>Bacteria</taxon>
        <taxon>Pseudomonadati</taxon>
        <taxon>Pseudomonadota</taxon>
        <taxon>Betaproteobacteria</taxon>
        <taxon>Burkholderiales</taxon>
        <taxon>Oxalobacteraceae</taxon>
        <taxon>Actimicrobium</taxon>
    </lineage>
</organism>
<evidence type="ECO:0000259" key="3">
    <source>
        <dbReference type="Pfam" id="PF06580"/>
    </source>
</evidence>
<gene>
    <name evidence="4" type="ORF">GCM10022212_18260</name>
</gene>
<dbReference type="Gene3D" id="3.30.565.10">
    <property type="entry name" value="Histidine kinase-like ATPase, C-terminal domain"/>
    <property type="match status" value="1"/>
</dbReference>
<dbReference type="InterPro" id="IPR036890">
    <property type="entry name" value="HATPase_C_sf"/>
</dbReference>
<dbReference type="PANTHER" id="PTHR34220">
    <property type="entry name" value="SENSOR HISTIDINE KINASE YPDA"/>
    <property type="match status" value="1"/>
</dbReference>
<comment type="caution">
    <text evidence="4">The sequence shown here is derived from an EMBL/GenBank/DDBJ whole genome shotgun (WGS) entry which is preliminary data.</text>
</comment>
<evidence type="ECO:0000256" key="1">
    <source>
        <dbReference type="SAM" id="Phobius"/>
    </source>
</evidence>
<feature type="transmembrane region" description="Helical" evidence="1">
    <location>
        <begin position="79"/>
        <end position="99"/>
    </location>
</feature>
<keyword evidence="1" id="KW-1133">Transmembrane helix</keyword>
<dbReference type="InterPro" id="IPR050640">
    <property type="entry name" value="Bact_2-comp_sensor_kinase"/>
</dbReference>
<sequence>MSLQLKSAYVPLAVSAVLILFALALLEWVTMATLGEPVSTAGMLTGFALAAGLLALQLIRPQRVWALASVSVLRALTELAISATIVFAIAAACALFLPTSLSERFMQADRATDLIIFVFMGLSILIAARAWTRYNRQQETASAALIEAAQAKSDLAQRERALLESEMLLLRAQIEPHFLWNTLAHLQYLVIKNPAEAARMTSHLIRFLRAAVPSVEAAAGTLGTEVDAVQAYLELMKIRMGERLTIRIDLPEALRSVQVAPLVLQTLAENAIKHGVEPKMGSVEVAVSAGQCGTDNGTLWIEVSDTGIGLQACAPSRGTGLGLRNVRDRLAHIYDDNATLTIAGAPTGGVTVRMEIRGAIEQSAAILKQAVMSEDRR</sequence>
<evidence type="ECO:0000259" key="2">
    <source>
        <dbReference type="Pfam" id="PF02518"/>
    </source>
</evidence>
<dbReference type="Proteomes" id="UP001501353">
    <property type="component" value="Unassembled WGS sequence"/>
</dbReference>
<proteinExistence type="predicted"/>
<keyword evidence="5" id="KW-1185">Reference proteome</keyword>
<feature type="domain" description="Signal transduction histidine kinase internal region" evidence="3">
    <location>
        <begin position="166"/>
        <end position="244"/>
    </location>
</feature>
<dbReference type="PANTHER" id="PTHR34220:SF9">
    <property type="entry name" value="SIGNAL TRANSDUCTION HISTIDINE KINASE INTERNAL REGION DOMAIN-CONTAINING PROTEIN"/>
    <property type="match status" value="1"/>
</dbReference>
<evidence type="ECO:0000313" key="5">
    <source>
        <dbReference type="Proteomes" id="UP001501353"/>
    </source>
</evidence>
<keyword evidence="1" id="KW-0812">Transmembrane</keyword>
<dbReference type="SUPFAM" id="SSF55874">
    <property type="entry name" value="ATPase domain of HSP90 chaperone/DNA topoisomerase II/histidine kinase"/>
    <property type="match status" value="1"/>
</dbReference>
<name>A0ABP7T652_9BURK</name>
<dbReference type="Pfam" id="PF06580">
    <property type="entry name" value="His_kinase"/>
    <property type="match status" value="1"/>
</dbReference>
<dbReference type="EMBL" id="BAAAZE010000008">
    <property type="protein sequence ID" value="GAA4021648.1"/>
    <property type="molecule type" value="Genomic_DNA"/>
</dbReference>